<evidence type="ECO:0000259" key="8">
    <source>
        <dbReference type="PROSITE" id="PS50893"/>
    </source>
</evidence>
<feature type="transmembrane region" description="Helical" evidence="7">
    <location>
        <begin position="165"/>
        <end position="185"/>
    </location>
</feature>
<dbReference type="InterPro" id="IPR003439">
    <property type="entry name" value="ABC_transporter-like_ATP-bd"/>
</dbReference>
<accession>A0ABV7JWR0</accession>
<evidence type="ECO:0000313" key="10">
    <source>
        <dbReference type="EMBL" id="MFC3201662.1"/>
    </source>
</evidence>
<feature type="transmembrane region" description="Helical" evidence="7">
    <location>
        <begin position="26"/>
        <end position="47"/>
    </location>
</feature>
<dbReference type="Proteomes" id="UP001595477">
    <property type="component" value="Unassembled WGS sequence"/>
</dbReference>
<evidence type="ECO:0000256" key="3">
    <source>
        <dbReference type="ARBA" id="ARBA00022741"/>
    </source>
</evidence>
<feature type="transmembrane region" description="Helical" evidence="7">
    <location>
        <begin position="67"/>
        <end position="87"/>
    </location>
</feature>
<feature type="domain" description="ABC transporter" evidence="8">
    <location>
        <begin position="343"/>
        <end position="577"/>
    </location>
</feature>
<dbReference type="PANTHER" id="PTHR43394">
    <property type="entry name" value="ATP-DEPENDENT PERMEASE MDL1, MITOCHONDRIAL"/>
    <property type="match status" value="1"/>
</dbReference>
<reference evidence="11" key="1">
    <citation type="journal article" date="2019" name="Int. J. Syst. Evol. Microbiol.">
        <title>The Global Catalogue of Microorganisms (GCM) 10K type strain sequencing project: providing services to taxonomists for standard genome sequencing and annotation.</title>
        <authorList>
            <consortium name="The Broad Institute Genomics Platform"/>
            <consortium name="The Broad Institute Genome Sequencing Center for Infectious Disease"/>
            <person name="Wu L."/>
            <person name="Ma J."/>
        </authorList>
    </citation>
    <scope>NUCLEOTIDE SEQUENCE [LARGE SCALE GENOMIC DNA]</scope>
    <source>
        <strain evidence="11">KCTC 52449</strain>
    </source>
</reference>
<keyword evidence="3" id="KW-0547">Nucleotide-binding</keyword>
<dbReference type="Gene3D" id="1.20.1560.10">
    <property type="entry name" value="ABC transporter type 1, transmembrane domain"/>
    <property type="match status" value="1"/>
</dbReference>
<protein>
    <submittedName>
        <fullName evidence="10">ABC transporter transmembrane domain-containing protein</fullName>
    </submittedName>
</protein>
<dbReference type="PROSITE" id="PS00211">
    <property type="entry name" value="ABC_TRANSPORTER_1"/>
    <property type="match status" value="1"/>
</dbReference>
<organism evidence="10 11">
    <name type="scientific">Alteromonas oceani</name>
    <dbReference type="NCBI Taxonomy" id="2071609"/>
    <lineage>
        <taxon>Bacteria</taxon>
        <taxon>Pseudomonadati</taxon>
        <taxon>Pseudomonadota</taxon>
        <taxon>Gammaproteobacteria</taxon>
        <taxon>Alteromonadales</taxon>
        <taxon>Alteromonadaceae</taxon>
        <taxon>Alteromonas/Salinimonas group</taxon>
        <taxon>Alteromonas</taxon>
    </lineage>
</organism>
<dbReference type="EMBL" id="JBHRSX010000015">
    <property type="protein sequence ID" value="MFC3201662.1"/>
    <property type="molecule type" value="Genomic_DNA"/>
</dbReference>
<evidence type="ECO:0000256" key="6">
    <source>
        <dbReference type="ARBA" id="ARBA00023136"/>
    </source>
</evidence>
<dbReference type="InterPro" id="IPR039421">
    <property type="entry name" value="Type_1_exporter"/>
</dbReference>
<keyword evidence="6 7" id="KW-0472">Membrane</keyword>
<feature type="domain" description="ABC transmembrane type-1" evidence="9">
    <location>
        <begin position="29"/>
        <end position="309"/>
    </location>
</feature>
<dbReference type="CDD" id="cd18575">
    <property type="entry name" value="ABC_6TM_bac_exporter_ABCB8_10_like"/>
    <property type="match status" value="1"/>
</dbReference>
<dbReference type="InterPro" id="IPR027417">
    <property type="entry name" value="P-loop_NTPase"/>
</dbReference>
<dbReference type="Pfam" id="PF00664">
    <property type="entry name" value="ABC_membrane"/>
    <property type="match status" value="1"/>
</dbReference>
<evidence type="ECO:0000256" key="7">
    <source>
        <dbReference type="SAM" id="Phobius"/>
    </source>
</evidence>
<dbReference type="InterPro" id="IPR003593">
    <property type="entry name" value="AAA+_ATPase"/>
</dbReference>
<dbReference type="InterPro" id="IPR017871">
    <property type="entry name" value="ABC_transporter-like_CS"/>
</dbReference>
<dbReference type="PROSITE" id="PS50929">
    <property type="entry name" value="ABC_TM1F"/>
    <property type="match status" value="1"/>
</dbReference>
<keyword evidence="2 7" id="KW-0812">Transmembrane</keyword>
<dbReference type="PANTHER" id="PTHR43394:SF1">
    <property type="entry name" value="ATP-BINDING CASSETTE SUB-FAMILY B MEMBER 10, MITOCHONDRIAL"/>
    <property type="match status" value="1"/>
</dbReference>
<name>A0ABV7JWR0_9ALTE</name>
<dbReference type="Pfam" id="PF00005">
    <property type="entry name" value="ABC_tran"/>
    <property type="match status" value="1"/>
</dbReference>
<keyword evidence="4" id="KW-0067">ATP-binding</keyword>
<dbReference type="SUPFAM" id="SSF90123">
    <property type="entry name" value="ABC transporter transmembrane region"/>
    <property type="match status" value="1"/>
</dbReference>
<dbReference type="SUPFAM" id="SSF52540">
    <property type="entry name" value="P-loop containing nucleoside triphosphate hydrolases"/>
    <property type="match status" value="1"/>
</dbReference>
<keyword evidence="11" id="KW-1185">Reference proteome</keyword>
<evidence type="ECO:0000256" key="4">
    <source>
        <dbReference type="ARBA" id="ARBA00022840"/>
    </source>
</evidence>
<evidence type="ECO:0000256" key="2">
    <source>
        <dbReference type="ARBA" id="ARBA00022692"/>
    </source>
</evidence>
<evidence type="ECO:0000259" key="9">
    <source>
        <dbReference type="PROSITE" id="PS50929"/>
    </source>
</evidence>
<evidence type="ECO:0000256" key="5">
    <source>
        <dbReference type="ARBA" id="ARBA00022989"/>
    </source>
</evidence>
<evidence type="ECO:0000313" key="11">
    <source>
        <dbReference type="Proteomes" id="UP001595477"/>
    </source>
</evidence>
<dbReference type="PROSITE" id="PS50893">
    <property type="entry name" value="ABC_TRANSPORTER_2"/>
    <property type="match status" value="1"/>
</dbReference>
<evidence type="ECO:0000256" key="1">
    <source>
        <dbReference type="ARBA" id="ARBA00004651"/>
    </source>
</evidence>
<dbReference type="InterPro" id="IPR036640">
    <property type="entry name" value="ABC1_TM_sf"/>
</dbReference>
<comment type="subcellular location">
    <subcellularLocation>
        <location evidence="1">Cell membrane</location>
        <topology evidence="1">Multi-pass membrane protein</topology>
    </subcellularLocation>
</comment>
<gene>
    <name evidence="10" type="ORF">ACFOEW_07525</name>
</gene>
<dbReference type="InterPro" id="IPR011527">
    <property type="entry name" value="ABC1_TM_dom"/>
</dbReference>
<keyword evidence="5 7" id="KW-1133">Transmembrane helix</keyword>
<dbReference type="SMART" id="SM00382">
    <property type="entry name" value="AAA"/>
    <property type="match status" value="1"/>
</dbReference>
<feature type="transmembrane region" description="Helical" evidence="7">
    <location>
        <begin position="136"/>
        <end position="159"/>
    </location>
</feature>
<proteinExistence type="predicted"/>
<feature type="transmembrane region" description="Helical" evidence="7">
    <location>
        <begin position="249"/>
        <end position="270"/>
    </location>
</feature>
<sequence>MAFSLILTKDVLIWLAQLLKPYKLKVVCAVIALTVAAAAWLLLGQGIKLTVDEGLSAGNINRLDAAIGWVILFAVVGCLATYFRFYLMTWLGERISADIRIQVYHHLLTLTPGFFAETRTGEVISRFTNDTSVIQTVVGMSLSMALRSLVGFVGALILMTFTSPMLTLCVLVAVPFILVPLKLIAPKVRHYSRLSQDRIADMGSQIDETLHEIMVVQAFNAVSGEQQKFTQKVSSALQAAATRIHYRSMLIGVIMLVSMLSVIGIGWLGIRQVMSGEISAGQLSAFLFYAVLAGSSIATISEVLGDIQRGVGASERLLELLATKANNNSGQVVLPTLDSPPQISFEQVNFGYTEHATLFKDFSLKVQPGECVALVGPSGAGKSSLFQLLQHFYPIQGGAIKLNDSPVTELTLDSLRQQIALVPQEPVIFASTVIENIRYGRPSASEAEVIEAAKQAFADDFINELSDGYHTQLGERGVKLSGGQRQRIAIARAFLADRPVLLLDEATSALDAVSEHKVQQALKYLIKGRTTLVIAHRLATVQMCDRIVVMDNGTVRGSGKHEELMKSDTLYKEYAELQLIP</sequence>
<comment type="caution">
    <text evidence="10">The sequence shown here is derived from an EMBL/GenBank/DDBJ whole genome shotgun (WGS) entry which is preliminary data.</text>
</comment>
<dbReference type="Gene3D" id="3.40.50.300">
    <property type="entry name" value="P-loop containing nucleotide triphosphate hydrolases"/>
    <property type="match status" value="1"/>
</dbReference>